<reference evidence="1 2" key="1">
    <citation type="submission" date="2019-03" db="EMBL/GenBank/DDBJ databases">
        <title>First draft genome of Liparis tanakae, snailfish: a comprehensive survey of snailfish specific genes.</title>
        <authorList>
            <person name="Kim W."/>
            <person name="Song I."/>
            <person name="Jeong J.-H."/>
            <person name="Kim D."/>
            <person name="Kim S."/>
            <person name="Ryu S."/>
            <person name="Song J.Y."/>
            <person name="Lee S.K."/>
        </authorList>
    </citation>
    <scope>NUCLEOTIDE SEQUENCE [LARGE SCALE GENOMIC DNA]</scope>
    <source>
        <tissue evidence="1">Muscle</tissue>
    </source>
</reference>
<gene>
    <name evidence="1" type="ORF">EYF80_040081</name>
</gene>
<dbReference type="Proteomes" id="UP000314294">
    <property type="component" value="Unassembled WGS sequence"/>
</dbReference>
<accession>A0A4Z2GAV9</accession>
<evidence type="ECO:0000313" key="1">
    <source>
        <dbReference type="EMBL" id="TNN49732.1"/>
    </source>
</evidence>
<protein>
    <submittedName>
        <fullName evidence="1">Uncharacterized protein</fullName>
    </submittedName>
</protein>
<dbReference type="EMBL" id="SRLO01000643">
    <property type="protein sequence ID" value="TNN49732.1"/>
    <property type="molecule type" value="Genomic_DNA"/>
</dbReference>
<evidence type="ECO:0000313" key="2">
    <source>
        <dbReference type="Proteomes" id="UP000314294"/>
    </source>
</evidence>
<sequence>MEKDRAAEALSLHRSKRHFLFPAAAAVPEAAEREERQGKGLSKKALSHDCAPCSVRSASLESRVTLPTRSRCHRFDKTCGPHGAVDHSARSIPLKCLIATSEKTHVI</sequence>
<keyword evidence="2" id="KW-1185">Reference proteome</keyword>
<organism evidence="1 2">
    <name type="scientific">Liparis tanakae</name>
    <name type="common">Tanaka's snailfish</name>
    <dbReference type="NCBI Taxonomy" id="230148"/>
    <lineage>
        <taxon>Eukaryota</taxon>
        <taxon>Metazoa</taxon>
        <taxon>Chordata</taxon>
        <taxon>Craniata</taxon>
        <taxon>Vertebrata</taxon>
        <taxon>Euteleostomi</taxon>
        <taxon>Actinopterygii</taxon>
        <taxon>Neopterygii</taxon>
        <taxon>Teleostei</taxon>
        <taxon>Neoteleostei</taxon>
        <taxon>Acanthomorphata</taxon>
        <taxon>Eupercaria</taxon>
        <taxon>Perciformes</taxon>
        <taxon>Cottioidei</taxon>
        <taxon>Cottales</taxon>
        <taxon>Liparidae</taxon>
        <taxon>Liparis</taxon>
    </lineage>
</organism>
<dbReference type="AlphaFoldDB" id="A0A4Z2GAV9"/>
<proteinExistence type="predicted"/>
<comment type="caution">
    <text evidence="1">The sequence shown here is derived from an EMBL/GenBank/DDBJ whole genome shotgun (WGS) entry which is preliminary data.</text>
</comment>
<name>A0A4Z2GAV9_9TELE</name>